<gene>
    <name evidence="7" type="ORF">Acr_03g0011580</name>
</gene>
<dbReference type="Proteomes" id="UP000585474">
    <property type="component" value="Unassembled WGS sequence"/>
</dbReference>
<comment type="subcellular location">
    <subcellularLocation>
        <location evidence="1">Secreted</location>
    </subcellularLocation>
</comment>
<dbReference type="Pfam" id="PF01357">
    <property type="entry name" value="Expansin_C"/>
    <property type="match status" value="1"/>
</dbReference>
<dbReference type="Gene3D" id="2.60.40.760">
    <property type="entry name" value="Expansin, cellulose-binding-like domain"/>
    <property type="match status" value="1"/>
</dbReference>
<dbReference type="EMBL" id="BJWL01000003">
    <property type="protein sequence ID" value="GFY84384.1"/>
    <property type="molecule type" value="Genomic_DNA"/>
</dbReference>
<evidence type="ECO:0000259" key="6">
    <source>
        <dbReference type="PROSITE" id="PS50843"/>
    </source>
</evidence>
<dbReference type="PRINTS" id="PR00829">
    <property type="entry name" value="LOLP1ALLERGN"/>
</dbReference>
<dbReference type="InterPro" id="IPR036749">
    <property type="entry name" value="Expansin_CBD_sf"/>
</dbReference>
<dbReference type="InterPro" id="IPR036908">
    <property type="entry name" value="RlpA-like_sf"/>
</dbReference>
<dbReference type="InterPro" id="IPR007117">
    <property type="entry name" value="Expansin_CBD"/>
</dbReference>
<dbReference type="PROSITE" id="PS50842">
    <property type="entry name" value="EXPANSIN_EG45"/>
    <property type="match status" value="1"/>
</dbReference>
<dbReference type="AlphaFoldDB" id="A0A7J0ED15"/>
<dbReference type="Gene3D" id="2.40.40.10">
    <property type="entry name" value="RlpA-like domain"/>
    <property type="match status" value="1"/>
</dbReference>
<evidence type="ECO:0000313" key="8">
    <source>
        <dbReference type="Proteomes" id="UP000585474"/>
    </source>
</evidence>
<dbReference type="SUPFAM" id="SSF50685">
    <property type="entry name" value="Barwin-like endoglucanases"/>
    <property type="match status" value="1"/>
</dbReference>
<keyword evidence="8" id="KW-1185">Reference proteome</keyword>
<evidence type="ECO:0000259" key="5">
    <source>
        <dbReference type="PROSITE" id="PS50842"/>
    </source>
</evidence>
<dbReference type="PANTHER" id="PTHR31692">
    <property type="entry name" value="EXPANSIN-B3"/>
    <property type="match status" value="1"/>
</dbReference>
<reference evidence="7 8" key="1">
    <citation type="submission" date="2019-07" db="EMBL/GenBank/DDBJ databases">
        <title>De Novo Assembly of kiwifruit Actinidia rufa.</title>
        <authorList>
            <person name="Sugita-Konishi S."/>
            <person name="Sato K."/>
            <person name="Mori E."/>
            <person name="Abe Y."/>
            <person name="Kisaki G."/>
            <person name="Hamano K."/>
            <person name="Suezawa K."/>
            <person name="Otani M."/>
            <person name="Fukuda T."/>
            <person name="Manabe T."/>
            <person name="Gomi K."/>
            <person name="Tabuchi M."/>
            <person name="Akimitsu K."/>
            <person name="Kataoka I."/>
        </authorList>
    </citation>
    <scope>NUCLEOTIDE SEQUENCE [LARGE SCALE GENOMIC DNA]</scope>
    <source>
        <strain evidence="8">cv. Fuchu</strain>
    </source>
</reference>
<dbReference type="OrthoDB" id="406505at2759"/>
<dbReference type="PRINTS" id="PR01225">
    <property type="entry name" value="EXPANSNFAMLY"/>
</dbReference>
<keyword evidence="2" id="KW-0964">Secreted</keyword>
<organism evidence="7 8">
    <name type="scientific">Actinidia rufa</name>
    <dbReference type="NCBI Taxonomy" id="165716"/>
    <lineage>
        <taxon>Eukaryota</taxon>
        <taxon>Viridiplantae</taxon>
        <taxon>Streptophyta</taxon>
        <taxon>Embryophyta</taxon>
        <taxon>Tracheophyta</taxon>
        <taxon>Spermatophyta</taxon>
        <taxon>Magnoliopsida</taxon>
        <taxon>eudicotyledons</taxon>
        <taxon>Gunneridae</taxon>
        <taxon>Pentapetalae</taxon>
        <taxon>asterids</taxon>
        <taxon>Ericales</taxon>
        <taxon>Actinidiaceae</taxon>
        <taxon>Actinidia</taxon>
    </lineage>
</organism>
<comment type="similarity">
    <text evidence="3">Belongs to the expansin family.</text>
</comment>
<name>A0A7J0ED15_9ERIC</name>
<dbReference type="SUPFAM" id="SSF49590">
    <property type="entry name" value="PHL pollen allergen"/>
    <property type="match status" value="1"/>
</dbReference>
<dbReference type="PROSITE" id="PS50843">
    <property type="entry name" value="EXPANSIN_CBD"/>
    <property type="match status" value="1"/>
</dbReference>
<dbReference type="InterPro" id="IPR007118">
    <property type="entry name" value="Expan_Lol_pI"/>
</dbReference>
<comment type="caution">
    <text evidence="7">The sequence shown here is derived from an EMBL/GenBank/DDBJ whole genome shotgun (WGS) entry which is preliminary data.</text>
</comment>
<feature type="domain" description="Expansin-like CBD" evidence="6">
    <location>
        <begin position="146"/>
        <end position="231"/>
    </location>
</feature>
<feature type="chain" id="PRO_5029633228" evidence="4">
    <location>
        <begin position="31"/>
        <end position="236"/>
    </location>
</feature>
<dbReference type="InterPro" id="IPR005795">
    <property type="entry name" value="LolPI"/>
</dbReference>
<feature type="domain" description="Expansin-like EG45" evidence="5">
    <location>
        <begin position="63"/>
        <end position="107"/>
    </location>
</feature>
<keyword evidence="4" id="KW-0732">Signal</keyword>
<dbReference type="GO" id="GO:0005576">
    <property type="term" value="C:extracellular region"/>
    <property type="evidence" value="ECO:0007669"/>
    <property type="project" value="UniProtKB-SubCell"/>
</dbReference>
<accession>A0A7J0ED15</accession>
<evidence type="ECO:0000313" key="7">
    <source>
        <dbReference type="EMBL" id="GFY84384.1"/>
    </source>
</evidence>
<evidence type="ECO:0000256" key="3">
    <source>
        <dbReference type="RuleBase" id="RU003460"/>
    </source>
</evidence>
<sequence length="236" mass="25512">MAISHQLFLSHIFILSCLLAFCCFFEPALCFKPRHFNLSTRAIHWSPAGATWYGSPNGAGSSGGACGYGESVSKPPFSSMIAATGPSLYQSGKECGACYQVKCTAHPGVFGEASAGGHNRFLPGRVACNYPGKTIAFRVDLGSNPNYIAVVVEFEDGDGDLARVDLKEASSKTNKQWRAMQRSWGAVWKLDAGSQLKPPFSIRLTSEYSGQTLVARNVIPNGWRPGATYRSLVNYL</sequence>
<dbReference type="GO" id="GO:0009653">
    <property type="term" value="P:anatomical structure morphogenesis"/>
    <property type="evidence" value="ECO:0007669"/>
    <property type="project" value="UniProtKB-ARBA"/>
</dbReference>
<evidence type="ECO:0000256" key="2">
    <source>
        <dbReference type="ARBA" id="ARBA00022525"/>
    </source>
</evidence>
<evidence type="ECO:0000256" key="1">
    <source>
        <dbReference type="ARBA" id="ARBA00004613"/>
    </source>
</evidence>
<dbReference type="InterPro" id="IPR007112">
    <property type="entry name" value="Expansin/allergen_DPBB_dom"/>
</dbReference>
<evidence type="ECO:0000256" key="4">
    <source>
        <dbReference type="SAM" id="SignalP"/>
    </source>
</evidence>
<feature type="signal peptide" evidence="4">
    <location>
        <begin position="1"/>
        <end position="30"/>
    </location>
</feature>
<protein>
    <submittedName>
        <fullName evidence="7">Expansin B2</fullName>
    </submittedName>
</protein>
<dbReference type="PANTHER" id="PTHR31692:SF49">
    <property type="entry name" value="EXPANSIN-B15-LIKE"/>
    <property type="match status" value="1"/>
</dbReference>
<proteinExistence type="inferred from homology"/>